<dbReference type="AlphaFoldDB" id="A0A450TQC8"/>
<dbReference type="EMBL" id="CAADFE010000022">
    <property type="protein sequence ID" value="VFJ70276.1"/>
    <property type="molecule type" value="Genomic_DNA"/>
</dbReference>
<reference evidence="1" key="1">
    <citation type="submission" date="2019-02" db="EMBL/GenBank/DDBJ databases">
        <authorList>
            <person name="Gruber-Vodicka R. H."/>
            <person name="Seah K. B. B."/>
        </authorList>
    </citation>
    <scope>NUCLEOTIDE SEQUENCE</scope>
    <source>
        <strain evidence="1">BECK_BZ131</strain>
    </source>
</reference>
<proteinExistence type="predicted"/>
<name>A0A450TQC8_9GAMM</name>
<organism evidence="1">
    <name type="scientific">Candidatus Kentrum sp. FW</name>
    <dbReference type="NCBI Taxonomy" id="2126338"/>
    <lineage>
        <taxon>Bacteria</taxon>
        <taxon>Pseudomonadati</taxon>
        <taxon>Pseudomonadota</taxon>
        <taxon>Gammaproteobacteria</taxon>
        <taxon>Candidatus Kentrum</taxon>
    </lineage>
</organism>
<evidence type="ECO:0000313" key="1">
    <source>
        <dbReference type="EMBL" id="VFJ70276.1"/>
    </source>
</evidence>
<sequence length="76" mass="8397">MSRHFRCVFVGLRRANQTYGSFIFRGDGSSLMTVRRANLTAEIAIEASNRTCAKASTTEEPDAGKLRVQVCAEDAR</sequence>
<gene>
    <name evidence="1" type="ORF">BECKFW1821C_GA0114237_102212</name>
</gene>
<accession>A0A450TQC8</accession>
<protein>
    <submittedName>
        <fullName evidence="1">Uncharacterized protein</fullName>
    </submittedName>
</protein>